<dbReference type="RefSeq" id="WP_133249525.1">
    <property type="nucleotide sequence ID" value="NZ_QJHK01000050.1"/>
</dbReference>
<feature type="non-terminal residue" evidence="1">
    <location>
        <position position="1"/>
    </location>
</feature>
<accession>A0A2V4BXB5</accession>
<dbReference type="Pfam" id="PF13573">
    <property type="entry name" value="SprB"/>
    <property type="match status" value="1"/>
</dbReference>
<dbReference type="OrthoDB" id="607469at2"/>
<evidence type="ECO:0000313" key="1">
    <source>
        <dbReference type="EMBL" id="PXY38654.1"/>
    </source>
</evidence>
<dbReference type="Proteomes" id="UP000247903">
    <property type="component" value="Unassembled WGS sequence"/>
</dbReference>
<dbReference type="AlphaFoldDB" id="A0A2V4BXB5"/>
<proteinExistence type="predicted"/>
<gene>
    <name evidence="1" type="ORF">DMB65_21855</name>
</gene>
<evidence type="ECO:0008006" key="3">
    <source>
        <dbReference type="Google" id="ProtNLM"/>
    </source>
</evidence>
<protein>
    <recommendedName>
        <fullName evidence="3">SprB repeat-containing protein</fullName>
    </recommendedName>
</protein>
<dbReference type="InterPro" id="IPR025667">
    <property type="entry name" value="SprB_repeat"/>
</dbReference>
<name>A0A2V4BXB5_9FLAO</name>
<keyword evidence="2" id="KW-1185">Reference proteome</keyword>
<feature type="non-terminal residue" evidence="1">
    <location>
        <position position="297"/>
    </location>
</feature>
<organism evidence="1 2">
    <name type="scientific">Flavobacterium cheongpyeongense</name>
    <dbReference type="NCBI Taxonomy" id="2212651"/>
    <lineage>
        <taxon>Bacteria</taxon>
        <taxon>Pseudomonadati</taxon>
        <taxon>Bacteroidota</taxon>
        <taxon>Flavobacteriia</taxon>
        <taxon>Flavobacteriales</taxon>
        <taxon>Flavobacteriaceae</taxon>
        <taxon>Flavobacterium</taxon>
    </lineage>
</organism>
<sequence>NVKQSSDVTIDVPTTGTAPYTYSFQGGAFTGVRTFSVADNGTNQTINYVVKDSNGCTFPGSVVISRLNPPVISGITASPIYCIPASSTTSTITVAKTAGTGVGTITYEITSPAASATSNTTGTFTGLAGGVTYSFKVTDASGCYATGSLTVPAVNPIAVTATKLNDVYCKGGSTGSIRYDVSQFTSTYSYKVNTAPAVTAQSAASFTLPNLGVGTYNVVFTDETTGCSFPTSITVTEPLTLSANYTKVNANCNVSTSKVTITASGGTPGYTYAYKQDGVAPVAADYVASNVADLNPT</sequence>
<evidence type="ECO:0000313" key="2">
    <source>
        <dbReference type="Proteomes" id="UP000247903"/>
    </source>
</evidence>
<dbReference type="EMBL" id="QJHK01000050">
    <property type="protein sequence ID" value="PXY38654.1"/>
    <property type="molecule type" value="Genomic_DNA"/>
</dbReference>
<comment type="caution">
    <text evidence="1">The sequence shown here is derived from an EMBL/GenBank/DDBJ whole genome shotgun (WGS) entry which is preliminary data.</text>
</comment>
<reference evidence="1 2" key="1">
    <citation type="submission" date="2018-05" db="EMBL/GenBank/DDBJ databases">
        <title>Flavobacterium sp. strain IMCC34759, incomplete genome.</title>
        <authorList>
            <person name="Joung Y."/>
            <person name="Cho J."/>
        </authorList>
    </citation>
    <scope>NUCLEOTIDE SEQUENCE [LARGE SCALE GENOMIC DNA]</scope>
    <source>
        <strain evidence="1 2">IMCC34759</strain>
    </source>
</reference>